<dbReference type="RefSeq" id="WP_223406940.1">
    <property type="nucleotide sequence ID" value="NZ_JAGSHT010000013.1"/>
</dbReference>
<dbReference type="InterPro" id="IPR056390">
    <property type="entry name" value="Holin_phage"/>
</dbReference>
<evidence type="ECO:0000256" key="1">
    <source>
        <dbReference type="SAM" id="Phobius"/>
    </source>
</evidence>
<reference evidence="2 3" key="1">
    <citation type="submission" date="2021-04" db="EMBL/GenBank/DDBJ databases">
        <title>Ruania sp. nov., isolated from sandy soil of mangrove forest.</title>
        <authorList>
            <person name="Ge X."/>
            <person name="Huang R."/>
            <person name="Liu W."/>
        </authorList>
    </citation>
    <scope>NUCLEOTIDE SEQUENCE [LARGE SCALE GENOMIC DNA]</scope>
    <source>
        <strain evidence="2 3">N2-46</strain>
    </source>
</reference>
<dbReference type="Proteomes" id="UP000826651">
    <property type="component" value="Unassembled WGS sequence"/>
</dbReference>
<organism evidence="2 3">
    <name type="scientific">Occultella gossypii</name>
    <dbReference type="NCBI Taxonomy" id="2800820"/>
    <lineage>
        <taxon>Bacteria</taxon>
        <taxon>Bacillati</taxon>
        <taxon>Actinomycetota</taxon>
        <taxon>Actinomycetes</taxon>
        <taxon>Micrococcales</taxon>
        <taxon>Ruaniaceae</taxon>
        <taxon>Occultella</taxon>
    </lineage>
</organism>
<proteinExistence type="predicted"/>
<dbReference type="Pfam" id="PF23809">
    <property type="entry name" value="Phage_holin_9"/>
    <property type="match status" value="1"/>
</dbReference>
<feature type="transmembrane region" description="Helical" evidence="1">
    <location>
        <begin position="33"/>
        <end position="50"/>
    </location>
</feature>
<evidence type="ECO:0000313" key="3">
    <source>
        <dbReference type="Proteomes" id="UP000826651"/>
    </source>
</evidence>
<gene>
    <name evidence="2" type="ORF">KCQ71_14060</name>
</gene>
<evidence type="ECO:0008006" key="4">
    <source>
        <dbReference type="Google" id="ProtNLM"/>
    </source>
</evidence>
<comment type="caution">
    <text evidence="2">The sequence shown here is derived from an EMBL/GenBank/DDBJ whole genome shotgun (WGS) entry which is preliminary data.</text>
</comment>
<name>A0ABS7SAB1_9MICO</name>
<sequence length="62" mass="6577">MPSPKVRQYIYGILVTLAPLAVIYGFVSEQEVALWLAVGAAILGNGLALANTPGTPKHRAEE</sequence>
<keyword evidence="1" id="KW-1133">Transmembrane helix</keyword>
<keyword evidence="1" id="KW-0472">Membrane</keyword>
<accession>A0ABS7SAB1</accession>
<protein>
    <recommendedName>
        <fullName evidence="4">SPW repeat-containing protein</fullName>
    </recommendedName>
</protein>
<keyword evidence="1" id="KW-0812">Transmembrane</keyword>
<keyword evidence="3" id="KW-1185">Reference proteome</keyword>
<feature type="transmembrane region" description="Helical" evidence="1">
    <location>
        <begin position="9"/>
        <end position="27"/>
    </location>
</feature>
<evidence type="ECO:0000313" key="2">
    <source>
        <dbReference type="EMBL" id="MBZ2197286.1"/>
    </source>
</evidence>
<dbReference type="EMBL" id="JAGSHT010000013">
    <property type="protein sequence ID" value="MBZ2197286.1"/>
    <property type="molecule type" value="Genomic_DNA"/>
</dbReference>